<organism evidence="1 2">
    <name type="scientific">Bauhinia variegata</name>
    <name type="common">Purple orchid tree</name>
    <name type="synonym">Phanera variegata</name>
    <dbReference type="NCBI Taxonomy" id="167791"/>
    <lineage>
        <taxon>Eukaryota</taxon>
        <taxon>Viridiplantae</taxon>
        <taxon>Streptophyta</taxon>
        <taxon>Embryophyta</taxon>
        <taxon>Tracheophyta</taxon>
        <taxon>Spermatophyta</taxon>
        <taxon>Magnoliopsida</taxon>
        <taxon>eudicotyledons</taxon>
        <taxon>Gunneridae</taxon>
        <taxon>Pentapetalae</taxon>
        <taxon>rosids</taxon>
        <taxon>fabids</taxon>
        <taxon>Fabales</taxon>
        <taxon>Fabaceae</taxon>
        <taxon>Cercidoideae</taxon>
        <taxon>Cercideae</taxon>
        <taxon>Bauhiniinae</taxon>
        <taxon>Bauhinia</taxon>
    </lineage>
</organism>
<evidence type="ECO:0000313" key="1">
    <source>
        <dbReference type="EMBL" id="KAI4327370.1"/>
    </source>
</evidence>
<gene>
    <name evidence="1" type="ORF">L6164_019841</name>
</gene>
<evidence type="ECO:0000313" key="2">
    <source>
        <dbReference type="Proteomes" id="UP000828941"/>
    </source>
</evidence>
<comment type="caution">
    <text evidence="1">The sequence shown here is derived from an EMBL/GenBank/DDBJ whole genome shotgun (WGS) entry which is preliminary data.</text>
</comment>
<dbReference type="Proteomes" id="UP000828941">
    <property type="component" value="Chromosome 8"/>
</dbReference>
<proteinExistence type="predicted"/>
<keyword evidence="2" id="KW-1185">Reference proteome</keyword>
<protein>
    <submittedName>
        <fullName evidence="1">Uncharacterized protein</fullName>
    </submittedName>
</protein>
<name>A0ACB9MT74_BAUVA</name>
<dbReference type="EMBL" id="CM039433">
    <property type="protein sequence ID" value="KAI4327370.1"/>
    <property type="molecule type" value="Genomic_DNA"/>
</dbReference>
<accession>A0ACB9MT74</accession>
<sequence>MIRRISEALCDEDGHLKTNFQARRVTVYRWYESSSPLQRLRKAAMDKLIKPYDKEYMRMAMLKHEETFKEQVHELHRLYQIQKILMKNMENSRSIELGQRGWSFKNAINMTQTSHRNSAQPKPQIKFDLELPADENKAESDGDEVLEIIDETKIELTLGPSSYIRRKKVETPLTSDSGHSFSSSSTGSSHINKTSSKNQRSSDIKREESSGGIIGLVQVPDSTSGYQSEIRNNFDIEEQSRQERLKQPPWLFKVLSLNMT</sequence>
<reference evidence="1 2" key="1">
    <citation type="journal article" date="2022" name="DNA Res.">
        <title>Chromosomal-level genome assembly of the orchid tree Bauhinia variegata (Leguminosae; Cercidoideae) supports the allotetraploid origin hypothesis of Bauhinia.</title>
        <authorList>
            <person name="Zhong Y."/>
            <person name="Chen Y."/>
            <person name="Zheng D."/>
            <person name="Pang J."/>
            <person name="Liu Y."/>
            <person name="Luo S."/>
            <person name="Meng S."/>
            <person name="Qian L."/>
            <person name="Wei D."/>
            <person name="Dai S."/>
            <person name="Zhou R."/>
        </authorList>
    </citation>
    <scope>NUCLEOTIDE SEQUENCE [LARGE SCALE GENOMIC DNA]</scope>
    <source>
        <strain evidence="1">BV-YZ2020</strain>
    </source>
</reference>